<accession>A0A081BN25</accession>
<organism evidence="1">
    <name type="scientific">Candidatus Moduliflexus flocculans</name>
    <dbReference type="NCBI Taxonomy" id="1499966"/>
    <lineage>
        <taxon>Bacteria</taxon>
        <taxon>Candidatus Moduliflexota</taxon>
        <taxon>Candidatus Moduliflexia</taxon>
        <taxon>Candidatus Moduliflexales</taxon>
        <taxon>Candidatus Moduliflexaceae</taxon>
    </lineage>
</organism>
<name>A0A081BN25_9BACT</name>
<dbReference type="Proteomes" id="UP000030700">
    <property type="component" value="Unassembled WGS sequence"/>
</dbReference>
<reference evidence="1" key="1">
    <citation type="journal article" date="2015" name="PeerJ">
        <title>First genomic representation of candidate bacterial phylum KSB3 points to enhanced environmental sensing as a trigger of wastewater bulking.</title>
        <authorList>
            <person name="Sekiguchi Y."/>
            <person name="Ohashi A."/>
            <person name="Parks D.H."/>
            <person name="Yamauchi T."/>
            <person name="Tyson G.W."/>
            <person name="Hugenholtz P."/>
        </authorList>
    </citation>
    <scope>NUCLEOTIDE SEQUENCE [LARGE SCALE GENOMIC DNA]</scope>
</reference>
<dbReference type="HOGENOM" id="CLU_1275617_0_0_0"/>
<proteinExistence type="predicted"/>
<dbReference type="EMBL" id="DF820457">
    <property type="protein sequence ID" value="GAK51791.1"/>
    <property type="molecule type" value="Genomic_DNA"/>
</dbReference>
<sequence length="216" mass="22340">MAKKQQKRCSQTPKIRKRLAAYSATAGAVLTLGSSVTLIMPDSSEAKVIYKDVNQPPLVSNTFTGKFGTAPFTIVHRLTFLTPNSLTYASISVGGGAVSTSAGSARALPYSNYISAVAGGANVNICTHRYNTATGGSAGNGNFPAGAELFIGVRFTLSGGTHYGWIRINVAAKCGSVEVVDYAYEDVPDTPIHLGAPAPVGGIVHDISDAGDASQE</sequence>
<evidence type="ECO:0000313" key="1">
    <source>
        <dbReference type="EMBL" id="GAK51791.1"/>
    </source>
</evidence>
<dbReference type="AlphaFoldDB" id="A0A081BN25"/>
<gene>
    <name evidence="1" type="ORF">U14_03037</name>
</gene>
<dbReference type="STRING" id="1499966.U14_03037"/>
<keyword evidence="2" id="KW-1185">Reference proteome</keyword>
<protein>
    <submittedName>
        <fullName evidence="1">Collagenase, putative</fullName>
    </submittedName>
</protein>
<evidence type="ECO:0000313" key="2">
    <source>
        <dbReference type="Proteomes" id="UP000030700"/>
    </source>
</evidence>